<comment type="caution">
    <text evidence="7">The sequence shown here is derived from an EMBL/GenBank/DDBJ whole genome shotgun (WGS) entry which is preliminary data.</text>
</comment>
<dbReference type="PANTHER" id="PTHR42910">
    <property type="entry name" value="TRANSPORTER SCO4007-RELATED"/>
    <property type="match status" value="1"/>
</dbReference>
<keyword evidence="3 5" id="KW-1133">Transmembrane helix</keyword>
<feature type="domain" description="Major facilitator superfamily (MFS) profile" evidence="6">
    <location>
        <begin position="56"/>
        <end position="435"/>
    </location>
</feature>
<feature type="transmembrane region" description="Helical" evidence="5">
    <location>
        <begin position="55"/>
        <end position="74"/>
    </location>
</feature>
<evidence type="ECO:0000256" key="3">
    <source>
        <dbReference type="ARBA" id="ARBA00022989"/>
    </source>
</evidence>
<feature type="transmembrane region" description="Helical" evidence="5">
    <location>
        <begin position="179"/>
        <end position="197"/>
    </location>
</feature>
<comment type="subcellular location">
    <subcellularLocation>
        <location evidence="1">Cell membrane</location>
        <topology evidence="1">Multi-pass membrane protein</topology>
    </subcellularLocation>
</comment>
<evidence type="ECO:0000313" key="7">
    <source>
        <dbReference type="EMBL" id="TYB47931.1"/>
    </source>
</evidence>
<feature type="transmembrane region" description="Helical" evidence="5">
    <location>
        <begin position="294"/>
        <end position="311"/>
    </location>
</feature>
<dbReference type="Proteomes" id="UP000323380">
    <property type="component" value="Unassembled WGS sequence"/>
</dbReference>
<feature type="transmembrane region" description="Helical" evidence="5">
    <location>
        <begin position="147"/>
        <end position="167"/>
    </location>
</feature>
<dbReference type="PANTHER" id="PTHR42910:SF1">
    <property type="entry name" value="MAJOR FACILITATOR SUPERFAMILY (MFS) PROFILE DOMAIN-CONTAINING PROTEIN"/>
    <property type="match status" value="1"/>
</dbReference>
<evidence type="ECO:0000313" key="8">
    <source>
        <dbReference type="Proteomes" id="UP000323380"/>
    </source>
</evidence>
<keyword evidence="8" id="KW-1185">Reference proteome</keyword>
<feature type="transmembrane region" description="Helical" evidence="5">
    <location>
        <begin position="263"/>
        <end position="282"/>
    </location>
</feature>
<gene>
    <name evidence="7" type="ORF">FXF69_01420</name>
</gene>
<protein>
    <submittedName>
        <fullName evidence="7">MFS transporter</fullName>
    </submittedName>
</protein>
<dbReference type="InterPro" id="IPR011701">
    <property type="entry name" value="MFS"/>
</dbReference>
<evidence type="ECO:0000256" key="2">
    <source>
        <dbReference type="ARBA" id="ARBA00022692"/>
    </source>
</evidence>
<dbReference type="Pfam" id="PF07690">
    <property type="entry name" value="MFS_1"/>
    <property type="match status" value="1"/>
</dbReference>
<dbReference type="Gene3D" id="1.20.1250.20">
    <property type="entry name" value="MFS general substrate transporter like domains"/>
    <property type="match status" value="1"/>
</dbReference>
<dbReference type="PROSITE" id="PS50850">
    <property type="entry name" value="MFS"/>
    <property type="match status" value="1"/>
</dbReference>
<keyword evidence="4 5" id="KW-0472">Membrane</keyword>
<feature type="transmembrane region" description="Helical" evidence="5">
    <location>
        <begin position="90"/>
        <end position="110"/>
    </location>
</feature>
<feature type="transmembrane region" description="Helical" evidence="5">
    <location>
        <begin position="209"/>
        <end position="229"/>
    </location>
</feature>
<sequence length="439" mass="44897">MTALRTSPVGESPRRFVIQRVSNETTCIIGGVRMAAGQQRVTTAEQPGRDRMSRLLMVLLAAAVGAAVANRFYIEPLLGLVADEFGVSDAAAGLLVAGANVGYVVGLVLLVPLGDLLERRRLVTVMLLLAGAVALGCAAAPALPVLALALAGLAMMSVCAQILIPLAASLAGPDERGHVVGFVTSGLLIGTLSARTLSGFAAGLAGFRLIFVIAAALMAVLAVLLNRVLPPSPPARRSGYRALLGSVPALVASEPELRRRMMLAFLQFAGFTVLWTPMAFLLTDPPYDYEATTIGLFGLFGVAGAAVAPLAGRLGDRGHSGRTVTVSLAVALASWGPLALGGTSVAALVVGILLLDAGFQGAHINHQRTVFALDPEARSRINTAYMLAFFLGGVAGSASAAFVYGAAGWSGICLLGAGLAAAALAVWWITAPRGAATPS</sequence>
<evidence type="ECO:0000256" key="5">
    <source>
        <dbReference type="SAM" id="Phobius"/>
    </source>
</evidence>
<accession>A0A5D0NV47</accession>
<dbReference type="EMBL" id="VSFG01000001">
    <property type="protein sequence ID" value="TYB47931.1"/>
    <property type="molecule type" value="Genomic_DNA"/>
</dbReference>
<feature type="transmembrane region" description="Helical" evidence="5">
    <location>
        <begin position="409"/>
        <end position="429"/>
    </location>
</feature>
<keyword evidence="2 5" id="KW-0812">Transmembrane</keyword>
<dbReference type="AlphaFoldDB" id="A0A5D0NV47"/>
<feature type="transmembrane region" description="Helical" evidence="5">
    <location>
        <begin position="323"/>
        <end position="340"/>
    </location>
</feature>
<evidence type="ECO:0000256" key="1">
    <source>
        <dbReference type="ARBA" id="ARBA00004651"/>
    </source>
</evidence>
<dbReference type="CDD" id="cd17324">
    <property type="entry name" value="MFS_NepI_like"/>
    <property type="match status" value="1"/>
</dbReference>
<evidence type="ECO:0000256" key="4">
    <source>
        <dbReference type="ARBA" id="ARBA00023136"/>
    </source>
</evidence>
<organism evidence="7 8">
    <name type="scientific">Actinomadura chibensis</name>
    <dbReference type="NCBI Taxonomy" id="392828"/>
    <lineage>
        <taxon>Bacteria</taxon>
        <taxon>Bacillati</taxon>
        <taxon>Actinomycetota</taxon>
        <taxon>Actinomycetes</taxon>
        <taxon>Streptosporangiales</taxon>
        <taxon>Thermomonosporaceae</taxon>
        <taxon>Actinomadura</taxon>
    </lineage>
</organism>
<name>A0A5D0NV47_9ACTN</name>
<dbReference type="GO" id="GO:0005886">
    <property type="term" value="C:plasma membrane"/>
    <property type="evidence" value="ECO:0007669"/>
    <property type="project" value="UniProtKB-SubCell"/>
</dbReference>
<dbReference type="STRING" id="1220554.GCA_001552135_07902"/>
<dbReference type="GO" id="GO:0022857">
    <property type="term" value="F:transmembrane transporter activity"/>
    <property type="evidence" value="ECO:0007669"/>
    <property type="project" value="InterPro"/>
</dbReference>
<dbReference type="SUPFAM" id="SSF103473">
    <property type="entry name" value="MFS general substrate transporter"/>
    <property type="match status" value="1"/>
</dbReference>
<dbReference type="InterPro" id="IPR020846">
    <property type="entry name" value="MFS_dom"/>
</dbReference>
<dbReference type="InterPro" id="IPR036259">
    <property type="entry name" value="MFS_trans_sf"/>
</dbReference>
<reference evidence="7 8" key="1">
    <citation type="submission" date="2019-08" db="EMBL/GenBank/DDBJ databases">
        <title>Actinomadura sp. nov. CYP1-5 isolated from mountain soil.</title>
        <authorList>
            <person name="Songsumanus A."/>
            <person name="Kuncharoen N."/>
            <person name="Kudo T."/>
            <person name="Yuki M."/>
            <person name="Igarashi Y."/>
            <person name="Tanasupawat S."/>
        </authorList>
    </citation>
    <scope>NUCLEOTIDE SEQUENCE [LARGE SCALE GENOMIC DNA]</scope>
    <source>
        <strain evidence="7 8">JCM 14158</strain>
    </source>
</reference>
<feature type="transmembrane region" description="Helical" evidence="5">
    <location>
        <begin position="122"/>
        <end position="141"/>
    </location>
</feature>
<feature type="transmembrane region" description="Helical" evidence="5">
    <location>
        <begin position="384"/>
        <end position="403"/>
    </location>
</feature>
<proteinExistence type="predicted"/>
<evidence type="ECO:0000259" key="6">
    <source>
        <dbReference type="PROSITE" id="PS50850"/>
    </source>
</evidence>